<comment type="caution">
    <text evidence="3">The sequence shown here is derived from an EMBL/GenBank/DDBJ whole genome shotgun (WGS) entry which is preliminary data.</text>
</comment>
<dbReference type="OrthoDB" id="6415790at2759"/>
<dbReference type="PROSITE" id="PS50829">
    <property type="entry name" value="GYF"/>
    <property type="match status" value="1"/>
</dbReference>
<evidence type="ECO:0000259" key="2">
    <source>
        <dbReference type="PROSITE" id="PS50829"/>
    </source>
</evidence>
<gene>
    <name evidence="3" type="ORF">E3N88_40674</name>
</gene>
<evidence type="ECO:0000256" key="1">
    <source>
        <dbReference type="SAM" id="MobiDB-lite"/>
    </source>
</evidence>
<reference evidence="3 4" key="1">
    <citation type="submission" date="2019-05" db="EMBL/GenBank/DDBJ databases">
        <title>Mikania micrantha, genome provides insights into the molecular mechanism of rapid growth.</title>
        <authorList>
            <person name="Liu B."/>
        </authorList>
    </citation>
    <scope>NUCLEOTIDE SEQUENCE [LARGE SCALE GENOMIC DNA]</scope>
    <source>
        <strain evidence="3">NLD-2019</strain>
        <tissue evidence="3">Leaf</tissue>
    </source>
</reference>
<name>A0A5N6LNE2_9ASTR</name>
<dbReference type="SMART" id="SM00444">
    <property type="entry name" value="GYF"/>
    <property type="match status" value="1"/>
</dbReference>
<sequence>MTEGKLDLPDDLISSKVADTHWTPKVDASRGNDEDKMMGLLDDSKDYAGLDNSIPLSPQWLYAKPNETKMEMRAPSSLSLGVDPNGKEWRPDATDDNKDWRKVANDTASARRWREEERETGLLGRRDRWKTDNRHADVGRDTTDTRGSPPPDRWNDVGNRNSGLEARRDSKWSSRWGPDEKEKEARPEKRTDAEKEDNHGEMRSSTARVTSERDPDTRDKWRPRHRMEANSTGPGSFRAAPGSGLEKGRVDSPTTGFTAGRGRSSGPIARPSSAGSLENNDCVPGKPGLSAGMFFYPRGKLLDIYRTQKLDPLFANLPDNIMQVSPITQAATVEPLAFVAPDNEEVSILGDIWKGKLTSSEVSYNSFSKAGSPESITDAGKDDNLPLVEELVDPNKPINQTDVKSTLLFNAPKSNLDGEQRIPEIESYEGKTRLNSGIIVSNVDDSSNLKVTDSAYVMHQLFDDAINTEHSNDSNLLFAMPSSEQYWAGNMQQQQQPPIKSSINKHLASGVPPEELSLFYCDPQGEIQGPFLGVDIISWFEQGFFGAELPVRLADAPEGTPFEELGDIMPILKATNSYTSDADMGVLTPVTEGNILTDEPHWQLAGNNGLSTNSYSESQGFYDEEIVFPGRPENYVNQHMVPPDPGMSSQNDNTMHPFGLLWSELEGSSLRKDQPLKTSFTGGIPQQLMNPPVGGVSDYRRNILSESNLYQDDTPISNINQESYHFELAEKLRSQHIQQQLLQQHNLLSSSHLNEQRLTGQDLDQILAVQLQQQRQQQQQQQQQQQRQFQLQQQMLLKDQQSRQQMLLEQLVQNQRSRMNSARSNNAFDEMLLKHQILSEMQQREHLIQAKYGHQGHTNDLLEMMMRAKHGQVSSLEHQMLQREQLRLLGLRQRVEMEEERPLGSDWFQQASSPGLGLGSSDLSQINRNLLMQEQIQQGIYDPNLLQYERSLSMSGGGSGMNHDVVGGYHHPLAPNNSRRTHVDAMERHMSNEWMESRIQQLHINNEKQKRDVEARRISEEQSQWMSGGNSDDTSKRLLMELLHQKSANQPTELLDINSGLNHPFGVGSHGLNPGASITDTGVGFKGNEQSLGTINIMGGLGAETRESVMTQQGGVTAVDNRHNSLGIGGLYMDTIGVGPTDSFSLETEDRLTATPKWPENILLKRPPVARAASSHEGLSELASKSDVTGRNVPTITTLEGGRWEVGGNIANQATENTTTSQNDVHFRRTSSWSDADVTDTASFSDMLKSNAKRADNNAAAAAAAAALETVDGQGGKVGKKKGKKGRQIDPALLGFKVTSNRIMMGEIQRIED</sequence>
<feature type="compositionally biased region" description="Basic and acidic residues" evidence="1">
    <location>
        <begin position="112"/>
        <end position="144"/>
    </location>
</feature>
<dbReference type="PANTHER" id="PTHR46992:SF1">
    <property type="entry name" value="GYF DOMAIN-CONTAINING PROTEIN"/>
    <property type="match status" value="1"/>
</dbReference>
<organism evidence="3 4">
    <name type="scientific">Mikania micrantha</name>
    <name type="common">bitter vine</name>
    <dbReference type="NCBI Taxonomy" id="192012"/>
    <lineage>
        <taxon>Eukaryota</taxon>
        <taxon>Viridiplantae</taxon>
        <taxon>Streptophyta</taxon>
        <taxon>Embryophyta</taxon>
        <taxon>Tracheophyta</taxon>
        <taxon>Spermatophyta</taxon>
        <taxon>Magnoliopsida</taxon>
        <taxon>eudicotyledons</taxon>
        <taxon>Gunneridae</taxon>
        <taxon>Pentapetalae</taxon>
        <taxon>asterids</taxon>
        <taxon>campanulids</taxon>
        <taxon>Asterales</taxon>
        <taxon>Asteraceae</taxon>
        <taxon>Asteroideae</taxon>
        <taxon>Heliantheae alliance</taxon>
        <taxon>Eupatorieae</taxon>
        <taxon>Mikania</taxon>
    </lineage>
</organism>
<evidence type="ECO:0000313" key="3">
    <source>
        <dbReference type="EMBL" id="KAD2393697.1"/>
    </source>
</evidence>
<feature type="domain" description="GYF" evidence="2">
    <location>
        <begin position="515"/>
        <end position="566"/>
    </location>
</feature>
<feature type="compositionally biased region" description="Basic and acidic residues" evidence="1">
    <location>
        <begin position="210"/>
        <end position="220"/>
    </location>
</feature>
<dbReference type="PANTHER" id="PTHR46992">
    <property type="entry name" value="GYF DOMAIN-CONTAINING PROTEIN"/>
    <property type="match status" value="1"/>
</dbReference>
<dbReference type="SUPFAM" id="SSF55277">
    <property type="entry name" value="GYF domain"/>
    <property type="match status" value="1"/>
</dbReference>
<dbReference type="CDD" id="cd00072">
    <property type="entry name" value="GYF"/>
    <property type="match status" value="1"/>
</dbReference>
<dbReference type="InterPro" id="IPR035445">
    <property type="entry name" value="GYF-like_dom_sf"/>
</dbReference>
<dbReference type="Pfam" id="PF02213">
    <property type="entry name" value="GYF"/>
    <property type="match status" value="1"/>
</dbReference>
<accession>A0A5N6LNE2</accession>
<dbReference type="Proteomes" id="UP000326396">
    <property type="component" value="Linkage Group LG9"/>
</dbReference>
<evidence type="ECO:0000313" key="4">
    <source>
        <dbReference type="Proteomes" id="UP000326396"/>
    </source>
</evidence>
<feature type="compositionally biased region" description="Basic and acidic residues" evidence="1">
    <location>
        <begin position="165"/>
        <end position="202"/>
    </location>
</feature>
<dbReference type="InterPro" id="IPR003169">
    <property type="entry name" value="GYF"/>
</dbReference>
<protein>
    <recommendedName>
        <fullName evidence="2">GYF domain-containing protein</fullName>
    </recommendedName>
</protein>
<feature type="region of interest" description="Disordered" evidence="1">
    <location>
        <begin position="75"/>
        <end position="279"/>
    </location>
</feature>
<keyword evidence="4" id="KW-1185">Reference proteome</keyword>
<dbReference type="EMBL" id="SZYD01000019">
    <property type="protein sequence ID" value="KAD2393697.1"/>
    <property type="molecule type" value="Genomic_DNA"/>
</dbReference>
<proteinExistence type="predicted"/>
<feature type="compositionally biased region" description="Basic and acidic residues" evidence="1">
    <location>
        <begin position="85"/>
        <end position="104"/>
    </location>
</feature>
<dbReference type="Gene3D" id="3.30.1490.40">
    <property type="match status" value="1"/>
</dbReference>